<dbReference type="RefSeq" id="WP_379890837.1">
    <property type="nucleotide sequence ID" value="NZ_JBHTOA010000036.1"/>
</dbReference>
<dbReference type="Proteomes" id="UP001597199">
    <property type="component" value="Unassembled WGS sequence"/>
</dbReference>
<evidence type="ECO:0000256" key="1">
    <source>
        <dbReference type="SAM" id="MobiDB-lite"/>
    </source>
</evidence>
<evidence type="ECO:0000313" key="3">
    <source>
        <dbReference type="Proteomes" id="UP001597199"/>
    </source>
</evidence>
<name>A0ABW4BJJ1_9LACO</name>
<reference evidence="3" key="1">
    <citation type="journal article" date="2019" name="Int. J. Syst. Evol. Microbiol.">
        <title>The Global Catalogue of Microorganisms (GCM) 10K type strain sequencing project: providing services to taxonomists for standard genome sequencing and annotation.</title>
        <authorList>
            <consortium name="The Broad Institute Genomics Platform"/>
            <consortium name="The Broad Institute Genome Sequencing Center for Infectious Disease"/>
            <person name="Wu L."/>
            <person name="Ma J."/>
        </authorList>
    </citation>
    <scope>NUCLEOTIDE SEQUENCE [LARGE SCALE GENOMIC DNA]</scope>
    <source>
        <strain evidence="3">CCM 9110</strain>
    </source>
</reference>
<comment type="caution">
    <text evidence="2">The sequence shown here is derived from an EMBL/GenBank/DDBJ whole genome shotgun (WGS) entry which is preliminary data.</text>
</comment>
<evidence type="ECO:0000313" key="2">
    <source>
        <dbReference type="EMBL" id="MFD1399683.1"/>
    </source>
</evidence>
<proteinExistence type="predicted"/>
<dbReference type="EMBL" id="JBHTOA010000036">
    <property type="protein sequence ID" value="MFD1399683.1"/>
    <property type="molecule type" value="Genomic_DNA"/>
</dbReference>
<feature type="non-terminal residue" evidence="2">
    <location>
        <position position="1"/>
    </location>
</feature>
<protein>
    <submittedName>
        <fullName evidence="2">Uncharacterized protein</fullName>
    </submittedName>
</protein>
<sequence length="100" mass="11260">VFLLSKKGLASPVLITTNTKNSRPKKAPPAEASEDNNTGVATFLRHFHSFTSSCHFCKTKSFTPEGVRQKLRAPVHVKTLPFSKRFVNFKNKKSLTRRSE</sequence>
<keyword evidence="3" id="KW-1185">Reference proteome</keyword>
<gene>
    <name evidence="2" type="ORF">ACFQ41_10230</name>
</gene>
<organism evidence="2 3">
    <name type="scientific">Lacticaseibacillus suilingensis</name>
    <dbReference type="NCBI Taxonomy" id="2799577"/>
    <lineage>
        <taxon>Bacteria</taxon>
        <taxon>Bacillati</taxon>
        <taxon>Bacillota</taxon>
        <taxon>Bacilli</taxon>
        <taxon>Lactobacillales</taxon>
        <taxon>Lactobacillaceae</taxon>
        <taxon>Lacticaseibacillus</taxon>
    </lineage>
</organism>
<feature type="region of interest" description="Disordered" evidence="1">
    <location>
        <begin position="15"/>
        <end position="36"/>
    </location>
</feature>
<accession>A0ABW4BJJ1</accession>